<reference evidence="1" key="1">
    <citation type="submission" date="2018-06" db="EMBL/GenBank/DDBJ databases">
        <authorList>
            <person name="Zhirakovskaya E."/>
        </authorList>
    </citation>
    <scope>NUCLEOTIDE SEQUENCE</scope>
</reference>
<organism evidence="1">
    <name type="scientific">hydrothermal vent metagenome</name>
    <dbReference type="NCBI Taxonomy" id="652676"/>
    <lineage>
        <taxon>unclassified sequences</taxon>
        <taxon>metagenomes</taxon>
        <taxon>ecological metagenomes</taxon>
    </lineage>
</organism>
<gene>
    <name evidence="1" type="ORF">MNBD_GAMMA20-1228</name>
</gene>
<proteinExistence type="predicted"/>
<dbReference type="EMBL" id="UOFU01000238">
    <property type="protein sequence ID" value="VAX01735.1"/>
    <property type="molecule type" value="Genomic_DNA"/>
</dbReference>
<accession>A0A3B1B622</accession>
<evidence type="ECO:0000313" key="1">
    <source>
        <dbReference type="EMBL" id="VAX01735.1"/>
    </source>
</evidence>
<protein>
    <submittedName>
        <fullName evidence="1">Uncharacterized protein</fullName>
    </submittedName>
</protein>
<dbReference type="AlphaFoldDB" id="A0A3B1B622"/>
<name>A0A3B1B622_9ZZZZ</name>
<sequence length="77" mass="8856">MCQRGNNVDDFSSRKNIHPKFPISFSISRRAFVNFASFQASQNLCTSDASLFHAFFGVNSEEHFVRLRCDTLNYRAC</sequence>